<organism evidence="1 2">
    <name type="scientific">Stutzerimonas stutzeri (strain A1501)</name>
    <name type="common">Pseudomonas stutzeri</name>
    <dbReference type="NCBI Taxonomy" id="379731"/>
    <lineage>
        <taxon>Bacteria</taxon>
        <taxon>Pseudomonadati</taxon>
        <taxon>Pseudomonadota</taxon>
        <taxon>Gammaproteobacteria</taxon>
        <taxon>Pseudomonadales</taxon>
        <taxon>Pseudomonadaceae</taxon>
        <taxon>Stutzerimonas</taxon>
    </lineage>
</organism>
<dbReference type="KEGG" id="psa:PST_3124"/>
<evidence type="ECO:0000313" key="2">
    <source>
        <dbReference type="Proteomes" id="UP000000233"/>
    </source>
</evidence>
<reference evidence="1 2" key="1">
    <citation type="journal article" date="2008" name="Proc. Natl. Acad. Sci. U.S.A.">
        <title>Nitrogen fixation island and rhizosphere competence traits in the genome of root-associated Pseudomonas stutzeri A1501.</title>
        <authorList>
            <person name="Yan Y."/>
            <person name="Yang J."/>
            <person name="Dou Y."/>
            <person name="Chen M."/>
            <person name="Ping S."/>
            <person name="Peng J."/>
            <person name="Lu W."/>
            <person name="Zhang W."/>
            <person name="Yao Z."/>
            <person name="Li H."/>
            <person name="Liu W."/>
            <person name="He S."/>
            <person name="Geng L."/>
            <person name="Zhang X."/>
            <person name="Yang F."/>
            <person name="Yu H."/>
            <person name="Zhan Y."/>
            <person name="Li D."/>
            <person name="Lin Z."/>
            <person name="Wang Y."/>
            <person name="Elmerich C."/>
            <person name="Lin M."/>
            <person name="Jin Q."/>
        </authorList>
    </citation>
    <scope>NUCLEOTIDE SEQUENCE [LARGE SCALE GENOMIC DNA]</scope>
    <source>
        <strain evidence="1 2">A1501</strain>
    </source>
</reference>
<gene>
    <name evidence="1" type="ordered locus">PST_3124</name>
</gene>
<dbReference type="EMBL" id="CP000304">
    <property type="protein sequence ID" value="ABP80762.1"/>
    <property type="molecule type" value="Genomic_DNA"/>
</dbReference>
<proteinExistence type="predicted"/>
<name>A4VP61_STUS1</name>
<sequence length="51" mass="6107">MLSNRYQIDTLNNGDRYIFASPLISKTRNERYVTIIFRPTARPHMFAFRIT</sequence>
<dbReference type="AlphaFoldDB" id="A4VP61"/>
<keyword evidence="2" id="KW-1185">Reference proteome</keyword>
<evidence type="ECO:0000313" key="1">
    <source>
        <dbReference type="EMBL" id="ABP80762.1"/>
    </source>
</evidence>
<dbReference type="HOGENOM" id="CLU_3102884_0_0_6"/>
<accession>A4VP61</accession>
<dbReference type="Proteomes" id="UP000000233">
    <property type="component" value="Chromosome"/>
</dbReference>
<protein>
    <submittedName>
        <fullName evidence="1">Uncharacterized protein</fullName>
    </submittedName>
</protein>